<reference evidence="9" key="1">
    <citation type="submission" date="2016-09" db="EMBL/GenBank/DDBJ databases">
        <title>Draft genome sequence of a novel species of the family Streptococcaceae isolated from flowers.</title>
        <authorList>
            <person name="Chuah L.-O."/>
            <person name="Yap K.-P."/>
            <person name="Thong K.L."/>
            <person name="Liong M.T."/>
            <person name="Ahmad R."/>
            <person name="Rusul G."/>
        </authorList>
    </citation>
    <scope>NUCLEOTIDE SEQUENCE [LARGE SCALE GENOMIC DNA]</scope>
    <source>
        <strain evidence="9">DF1</strain>
    </source>
</reference>
<keyword evidence="9" id="KW-1185">Reference proteome</keyword>
<dbReference type="InterPro" id="IPR006145">
    <property type="entry name" value="PsdUridine_synth_RsuA/RluA"/>
</dbReference>
<keyword evidence="3 6" id="KW-0413">Isomerase</keyword>
<organism evidence="8 9">
    <name type="scientific">Floricoccus tropicus</name>
    <dbReference type="NCBI Taxonomy" id="1859473"/>
    <lineage>
        <taxon>Bacteria</taxon>
        <taxon>Bacillati</taxon>
        <taxon>Bacillota</taxon>
        <taxon>Bacilli</taxon>
        <taxon>Lactobacillales</taxon>
        <taxon>Streptococcaceae</taxon>
        <taxon>Floricoccus</taxon>
    </lineage>
</organism>
<evidence type="ECO:0000313" key="9">
    <source>
        <dbReference type="Proteomes" id="UP000178622"/>
    </source>
</evidence>
<protein>
    <recommendedName>
        <fullName evidence="6">Pseudouridine synthase</fullName>
        <ecNumber evidence="6">5.4.99.-</ecNumber>
    </recommendedName>
</protein>
<dbReference type="GO" id="GO:0009982">
    <property type="term" value="F:pseudouridine synthase activity"/>
    <property type="evidence" value="ECO:0007669"/>
    <property type="project" value="InterPro"/>
</dbReference>
<dbReference type="CDD" id="cd02869">
    <property type="entry name" value="PseudoU_synth_RluA_like"/>
    <property type="match status" value="1"/>
</dbReference>
<feature type="domain" description="Pseudouridine synthase RsuA/RluA-like" evidence="7">
    <location>
        <begin position="85"/>
        <end position="238"/>
    </location>
</feature>
<dbReference type="PROSITE" id="PS01129">
    <property type="entry name" value="PSI_RLU"/>
    <property type="match status" value="1"/>
</dbReference>
<proteinExistence type="inferred from homology"/>
<dbReference type="Proteomes" id="UP000178622">
    <property type="component" value="Unassembled WGS sequence"/>
</dbReference>
<dbReference type="InterPro" id="IPR050188">
    <property type="entry name" value="RluA_PseudoU_synthase"/>
</dbReference>
<dbReference type="InterPro" id="IPR006224">
    <property type="entry name" value="PsdUridine_synth_RluA-like_CS"/>
</dbReference>
<accession>A0A1E8GJ59</accession>
<comment type="similarity">
    <text evidence="2 6">Belongs to the pseudouridine synthase RluA family.</text>
</comment>
<keyword evidence="5" id="KW-0694">RNA-binding</keyword>
<comment type="function">
    <text evidence="6">Responsible for synthesis of pseudouridine from uracil.</text>
</comment>
<dbReference type="PROSITE" id="PS50889">
    <property type="entry name" value="S4"/>
    <property type="match status" value="1"/>
</dbReference>
<evidence type="ECO:0000259" key="7">
    <source>
        <dbReference type="Pfam" id="PF00849"/>
    </source>
</evidence>
<evidence type="ECO:0000256" key="4">
    <source>
        <dbReference type="PIRSR" id="PIRSR606225-1"/>
    </source>
</evidence>
<evidence type="ECO:0000256" key="1">
    <source>
        <dbReference type="ARBA" id="ARBA00000073"/>
    </source>
</evidence>
<dbReference type="AlphaFoldDB" id="A0A1E8GJ59"/>
<dbReference type="FunFam" id="3.30.2350.10:FF:000005">
    <property type="entry name" value="Pseudouridine synthase"/>
    <property type="match status" value="1"/>
</dbReference>
<dbReference type="EC" id="5.4.99.-" evidence="6"/>
<evidence type="ECO:0000256" key="6">
    <source>
        <dbReference type="RuleBase" id="RU362028"/>
    </source>
</evidence>
<dbReference type="InterPro" id="IPR006225">
    <property type="entry name" value="PsdUridine_synth_RluC/D"/>
</dbReference>
<evidence type="ECO:0000256" key="2">
    <source>
        <dbReference type="ARBA" id="ARBA00010876"/>
    </source>
</evidence>
<dbReference type="SUPFAM" id="SSF55120">
    <property type="entry name" value="Pseudouridine synthase"/>
    <property type="match status" value="1"/>
</dbReference>
<evidence type="ECO:0000256" key="5">
    <source>
        <dbReference type="PROSITE-ProRule" id="PRU00182"/>
    </source>
</evidence>
<dbReference type="NCBIfam" id="TIGR00005">
    <property type="entry name" value="rluA_subfam"/>
    <property type="match status" value="1"/>
</dbReference>
<evidence type="ECO:0000256" key="3">
    <source>
        <dbReference type="ARBA" id="ARBA00023235"/>
    </source>
</evidence>
<dbReference type="GO" id="GO:0000455">
    <property type="term" value="P:enzyme-directed rRNA pseudouridine synthesis"/>
    <property type="evidence" value="ECO:0007669"/>
    <property type="project" value="TreeGrafter"/>
</dbReference>
<dbReference type="Pfam" id="PF00849">
    <property type="entry name" value="PseudoU_synth_2"/>
    <property type="match status" value="1"/>
</dbReference>
<dbReference type="GO" id="GO:0140098">
    <property type="term" value="F:catalytic activity, acting on RNA"/>
    <property type="evidence" value="ECO:0007669"/>
    <property type="project" value="UniProtKB-ARBA"/>
</dbReference>
<dbReference type="Gene3D" id="3.30.2350.10">
    <property type="entry name" value="Pseudouridine synthase"/>
    <property type="match status" value="1"/>
</dbReference>
<dbReference type="OrthoDB" id="9807829at2"/>
<comment type="catalytic activity">
    <reaction evidence="1 6">
        <text>a uridine in RNA = a pseudouridine in RNA</text>
        <dbReference type="Rhea" id="RHEA:48348"/>
        <dbReference type="Rhea" id="RHEA-COMP:12068"/>
        <dbReference type="Rhea" id="RHEA-COMP:12069"/>
        <dbReference type="ChEBI" id="CHEBI:65314"/>
        <dbReference type="ChEBI" id="CHEBI:65315"/>
    </reaction>
</comment>
<name>A0A1E8GJ59_9LACT</name>
<dbReference type="PANTHER" id="PTHR21600">
    <property type="entry name" value="MITOCHONDRIAL RNA PSEUDOURIDINE SYNTHASE"/>
    <property type="match status" value="1"/>
</dbReference>
<dbReference type="STRING" id="1859473.BG261_08330"/>
<dbReference type="GO" id="GO:0003723">
    <property type="term" value="F:RNA binding"/>
    <property type="evidence" value="ECO:0007669"/>
    <property type="project" value="UniProtKB-KW"/>
</dbReference>
<dbReference type="InterPro" id="IPR020103">
    <property type="entry name" value="PsdUridine_synth_cat_dom_sf"/>
</dbReference>
<sequence>MKFTYEVEQDNIKIKTFLAQKGISKRLLAKIKFAGGLILVNGQEEIVTHMVNSGDTVEITIPSENPSEKLLAQKYPLDVIFEDEHFLVINKPARFASVTSSVHPNNTISNFVQDYLIRQNYENKKVHIVTRLDRDTSGLMMFAKHGFAHSHMDKMLQDRTIEKKYYALVESSDMLEKEGEIILPIDREEGSIIKRCVAESGKQAHTSYKLLEKKDDTSLLDIKLHTGRTHQIRVHFSHLGAPLLGDDLYGGSINKIQRQALHCHSLEFIHPFTNEKIKLEANLPEDMRNLINE</sequence>
<evidence type="ECO:0000313" key="8">
    <source>
        <dbReference type="EMBL" id="OFI48279.1"/>
    </source>
</evidence>
<comment type="caution">
    <text evidence="8">The sequence shown here is derived from an EMBL/GenBank/DDBJ whole genome shotgun (WGS) entry which is preliminary data.</text>
</comment>
<dbReference type="PANTHER" id="PTHR21600:SF35">
    <property type="entry name" value="PSEUDOURIDINE SYNTHASE"/>
    <property type="match status" value="1"/>
</dbReference>
<feature type="active site" evidence="4">
    <location>
        <position position="133"/>
    </location>
</feature>
<dbReference type="RefSeq" id="WP_070793287.1">
    <property type="nucleotide sequence ID" value="NZ_MKIR01000026.1"/>
</dbReference>
<dbReference type="EMBL" id="MKIR01000026">
    <property type="protein sequence ID" value="OFI48279.1"/>
    <property type="molecule type" value="Genomic_DNA"/>
</dbReference>
<gene>
    <name evidence="8" type="ORF">BG261_08330</name>
</gene>